<dbReference type="OrthoDB" id="9806388at2"/>
<dbReference type="eggNOG" id="COG0006">
    <property type="taxonomic scope" value="Bacteria"/>
</dbReference>
<evidence type="ECO:0000313" key="3">
    <source>
        <dbReference type="EMBL" id="EAV41974.1"/>
    </source>
</evidence>
<dbReference type="PANTHER" id="PTHR46112">
    <property type="entry name" value="AMINOPEPTIDASE"/>
    <property type="match status" value="1"/>
</dbReference>
<dbReference type="InterPro" id="IPR029149">
    <property type="entry name" value="Creatin/AminoP/Spt16_N"/>
</dbReference>
<dbReference type="CDD" id="cd01066">
    <property type="entry name" value="APP_MetAP"/>
    <property type="match status" value="1"/>
</dbReference>
<evidence type="ECO:0000259" key="2">
    <source>
        <dbReference type="Pfam" id="PF01321"/>
    </source>
</evidence>
<dbReference type="Proteomes" id="UP000004848">
    <property type="component" value="Unassembled WGS sequence"/>
</dbReference>
<dbReference type="InterPro" id="IPR000994">
    <property type="entry name" value="Pept_M24"/>
</dbReference>
<dbReference type="InterPro" id="IPR050659">
    <property type="entry name" value="Peptidase_M24B"/>
</dbReference>
<dbReference type="PANTHER" id="PTHR46112:SF2">
    <property type="entry name" value="XAA-PRO AMINOPEPTIDASE P-RELATED"/>
    <property type="match status" value="1"/>
</dbReference>
<feature type="domain" description="Peptidase M24" evidence="1">
    <location>
        <begin position="162"/>
        <end position="359"/>
    </location>
</feature>
<gene>
    <name evidence="3" type="ORF">SIAM614_25182</name>
</gene>
<sequence length="380" mass="41676">MSEPDFPEDEFAARTHAAQTAMRVQDFDALFFTTEAEMRYFTGFRTLFWQSPTRSWFLVVPVDGKPIAVIPQIGAHLMASTWIDDIRTFSAPHPVDDGINLLADTLRAFAKIAMPMGRESALRMPLRDFQRLRDLTSGAEYLDGTELVQSLRMVKSDREIALLREICGIGSAAFARAPELFHADQPLSEVFRSFRIELLRQGADDVPYLVGGAGQGGYGDVISPPSTRPLQEGDVLMLDTGATRNGYFCDFDRNFAIGRASEVVRSAHETLVRAVEAAAAIARPGRTCADLFRAMAEVLGEGEGDVGRLGHGLGMQLTEAPSLTGFDETLLRENMVLTLEPSLSLGPGRMMVHEENIVIRDGAPEFLTVRAAPDIPVITS</sequence>
<accession>A0NYX3</accession>
<dbReference type="InterPro" id="IPR000587">
    <property type="entry name" value="Creatinase_N"/>
</dbReference>
<dbReference type="Gene3D" id="3.90.230.10">
    <property type="entry name" value="Creatinase/methionine aminopeptidase superfamily"/>
    <property type="match status" value="1"/>
</dbReference>
<dbReference type="EMBL" id="AAUW01000017">
    <property type="protein sequence ID" value="EAV41974.1"/>
    <property type="molecule type" value="Genomic_DNA"/>
</dbReference>
<dbReference type="AlphaFoldDB" id="A0NYX3"/>
<name>A0NYX3_ROSAI</name>
<evidence type="ECO:0000259" key="1">
    <source>
        <dbReference type="Pfam" id="PF00557"/>
    </source>
</evidence>
<comment type="caution">
    <text evidence="3">The sequence shown here is derived from an EMBL/GenBank/DDBJ whole genome shotgun (WGS) entry which is preliminary data.</text>
</comment>
<organism evidence="3 4">
    <name type="scientific">Roseibium aggregatum (strain ATCC 25650 / DSM 13394 / JCM 20685 / NBRC 16684 / NCIMB 2208 / IAM 12614 / B1)</name>
    <name type="common">Stappia aggregata</name>
    <dbReference type="NCBI Taxonomy" id="384765"/>
    <lineage>
        <taxon>Bacteria</taxon>
        <taxon>Pseudomonadati</taxon>
        <taxon>Pseudomonadota</taxon>
        <taxon>Alphaproteobacteria</taxon>
        <taxon>Hyphomicrobiales</taxon>
        <taxon>Stappiaceae</taxon>
        <taxon>Roseibium</taxon>
    </lineage>
</organism>
<dbReference type="SUPFAM" id="SSF55920">
    <property type="entry name" value="Creatinase/aminopeptidase"/>
    <property type="match status" value="1"/>
</dbReference>
<dbReference type="InterPro" id="IPR036005">
    <property type="entry name" value="Creatinase/aminopeptidase-like"/>
</dbReference>
<dbReference type="SUPFAM" id="SSF53092">
    <property type="entry name" value="Creatinase/prolidase N-terminal domain"/>
    <property type="match status" value="1"/>
</dbReference>
<evidence type="ECO:0000313" key="4">
    <source>
        <dbReference type="Proteomes" id="UP000004848"/>
    </source>
</evidence>
<feature type="domain" description="Creatinase N-terminal" evidence="2">
    <location>
        <begin position="14"/>
        <end position="154"/>
    </location>
</feature>
<reference evidence="3 4" key="1">
    <citation type="submission" date="2006-05" db="EMBL/GenBank/DDBJ databases">
        <authorList>
            <person name="King G."/>
            <person name="Ferriera S."/>
            <person name="Johnson J."/>
            <person name="Kravitz S."/>
            <person name="Beeson K."/>
            <person name="Sutton G."/>
            <person name="Rogers Y.-H."/>
            <person name="Friedman R."/>
            <person name="Frazier M."/>
            <person name="Venter J.C."/>
        </authorList>
    </citation>
    <scope>NUCLEOTIDE SEQUENCE [LARGE SCALE GENOMIC DNA]</scope>
    <source>
        <strain evidence="4">ATCC 25650 / DSM 13394 / JCM 20685 / NBRC 16684 / NCIMB 2208 / IAM 12614 / B1</strain>
    </source>
</reference>
<proteinExistence type="predicted"/>
<dbReference type="Gene3D" id="3.40.350.10">
    <property type="entry name" value="Creatinase/prolidase N-terminal domain"/>
    <property type="match status" value="1"/>
</dbReference>
<dbReference type="RefSeq" id="WP_006937780.1">
    <property type="nucleotide sequence ID" value="NZ_AAUW01000017.1"/>
</dbReference>
<dbReference type="Pfam" id="PF00557">
    <property type="entry name" value="Peptidase_M24"/>
    <property type="match status" value="1"/>
</dbReference>
<dbReference type="GeneID" id="68848511"/>
<dbReference type="Pfam" id="PF01321">
    <property type="entry name" value="Creatinase_N"/>
    <property type="match status" value="1"/>
</dbReference>
<protein>
    <submittedName>
        <fullName evidence="3">Metallopeptidase, family M24</fullName>
    </submittedName>
</protein>